<evidence type="ECO:0000256" key="4">
    <source>
        <dbReference type="ARBA" id="ARBA00022989"/>
    </source>
</evidence>
<evidence type="ECO:0000313" key="8">
    <source>
        <dbReference type="EMBL" id="TPX74181.1"/>
    </source>
</evidence>
<sequence length="682" mass="78390">MAEPAPAAAAAPAAPAAQDAGIWGIAQTVGRFALMYYGMQWLKGKKLTNIPFRVSSDKFSSLNWTGNFNGADKGPTTKVSSTARVSEDGVPIPQANIPKPPHYLPLWRDTGALLDLHVYFSQEDEFDSFGDVSKLIWKQSNIAFGDTKDMRYEEMTLDLNPDVQKNGSLYAHMYLTYSGHSPNPVAKSYVEDKTLYTKKLLTRFQKRRKVIVKKNLVSKKGDVEEEAPIIESPLVEEDDRWISYWWSNLTISMVGETMQIPSSVPPAIQEYIELAEDGVHYYPIFYADEFWMLGDQLQPINETVKTVNLTMKWEPKSFWYFQSVTMMEDSFKTQVNMLGQDTRETDAMKRMFSDTNPILLAVTMVVSMLHSLFDFLAFKNDISFWKNKKDMEGMSFRTIVLNVITQLIIFLYLLDNETSWMIIISNGVGLVIEAWKINKTVIVQRKDTFPFFDLIDKYPPSKLTKKTRKYDEMAFKYLSYALVPLLIGYTIYSVMYEEHKGWYSFIIGTLVGFVYMFGFISMTPQLFINYKLKSVAHMPWKTFMYKALNTFIDDLFAFVIKMPWLHRIACLRDDLVFFIYLYQRYIYPEDKRRRNEFGQVGDADAGDDSDFLDSEDEDEKTKEGEKAGDSKSEKEVEKDGVRSRKGFKADGVEKDVKAAEGEDDDVVAEKSKPAKKEGKKSK</sequence>
<dbReference type="GO" id="GO:0016020">
    <property type="term" value="C:membrane"/>
    <property type="evidence" value="ECO:0007669"/>
    <property type="project" value="UniProtKB-SubCell"/>
</dbReference>
<feature type="compositionally biased region" description="Basic and acidic residues" evidence="6">
    <location>
        <begin position="667"/>
        <end position="676"/>
    </location>
</feature>
<dbReference type="EMBL" id="QEAP01000140">
    <property type="protein sequence ID" value="TPX74181.1"/>
    <property type="molecule type" value="Genomic_DNA"/>
</dbReference>
<feature type="compositionally biased region" description="Acidic residues" evidence="6">
    <location>
        <begin position="604"/>
        <end position="618"/>
    </location>
</feature>
<keyword evidence="5 7" id="KW-0472">Membrane</keyword>
<dbReference type="OrthoDB" id="378564at2759"/>
<feature type="transmembrane region" description="Helical" evidence="7">
    <location>
        <begin position="358"/>
        <end position="378"/>
    </location>
</feature>
<evidence type="ECO:0008006" key="10">
    <source>
        <dbReference type="Google" id="ProtNLM"/>
    </source>
</evidence>
<proteinExistence type="inferred from homology"/>
<comment type="subcellular location">
    <subcellularLocation>
        <location evidence="1">Membrane</location>
        <topology evidence="1">Multi-pass membrane protein</topology>
    </subcellularLocation>
</comment>
<dbReference type="InterPro" id="IPR008429">
    <property type="entry name" value="CLPTM1"/>
</dbReference>
<evidence type="ECO:0000256" key="6">
    <source>
        <dbReference type="SAM" id="MobiDB-lite"/>
    </source>
</evidence>
<feature type="transmembrane region" description="Helical" evidence="7">
    <location>
        <begin position="398"/>
        <end position="414"/>
    </location>
</feature>
<keyword evidence="9" id="KW-1185">Reference proteome</keyword>
<protein>
    <recommendedName>
        <fullName evidence="10">Cleft lip and palate transmembrane 1</fullName>
    </recommendedName>
</protein>
<organism evidence="8 9">
    <name type="scientific">Chytriomyces confervae</name>
    <dbReference type="NCBI Taxonomy" id="246404"/>
    <lineage>
        <taxon>Eukaryota</taxon>
        <taxon>Fungi</taxon>
        <taxon>Fungi incertae sedis</taxon>
        <taxon>Chytridiomycota</taxon>
        <taxon>Chytridiomycota incertae sedis</taxon>
        <taxon>Chytridiomycetes</taxon>
        <taxon>Chytridiales</taxon>
        <taxon>Chytriomycetaceae</taxon>
        <taxon>Chytriomyces</taxon>
    </lineage>
</organism>
<reference evidence="8 9" key="1">
    <citation type="journal article" date="2019" name="Sci. Rep.">
        <title>Comparative genomics of chytrid fungi reveal insights into the obligate biotrophic and pathogenic lifestyle of Synchytrium endobioticum.</title>
        <authorList>
            <person name="van de Vossenberg B.T.L.H."/>
            <person name="Warris S."/>
            <person name="Nguyen H.D.T."/>
            <person name="van Gent-Pelzer M.P.E."/>
            <person name="Joly D.L."/>
            <person name="van de Geest H.C."/>
            <person name="Bonants P.J.M."/>
            <person name="Smith D.S."/>
            <person name="Levesque C.A."/>
            <person name="van der Lee T.A.J."/>
        </authorList>
    </citation>
    <scope>NUCLEOTIDE SEQUENCE [LARGE SCALE GENOMIC DNA]</scope>
    <source>
        <strain evidence="8 9">CBS 675.73</strain>
    </source>
</reference>
<feature type="transmembrane region" description="Helical" evidence="7">
    <location>
        <begin position="502"/>
        <end position="522"/>
    </location>
</feature>
<comment type="similarity">
    <text evidence="2">Belongs to the CLPTM1 family.</text>
</comment>
<evidence type="ECO:0000256" key="5">
    <source>
        <dbReference type="ARBA" id="ARBA00023136"/>
    </source>
</evidence>
<keyword evidence="4 7" id="KW-1133">Transmembrane helix</keyword>
<evidence type="ECO:0000256" key="3">
    <source>
        <dbReference type="ARBA" id="ARBA00022692"/>
    </source>
</evidence>
<accession>A0A507FCW1</accession>
<evidence type="ECO:0000256" key="7">
    <source>
        <dbReference type="SAM" id="Phobius"/>
    </source>
</evidence>
<feature type="transmembrane region" description="Helical" evidence="7">
    <location>
        <begin position="477"/>
        <end position="496"/>
    </location>
</feature>
<dbReference type="GO" id="GO:0012505">
    <property type="term" value="C:endomembrane system"/>
    <property type="evidence" value="ECO:0007669"/>
    <property type="project" value="TreeGrafter"/>
</dbReference>
<dbReference type="AlphaFoldDB" id="A0A507FCW1"/>
<name>A0A507FCW1_9FUNG</name>
<dbReference type="PANTHER" id="PTHR21347">
    <property type="entry name" value="CLEFT LIP AND PALATE ASSOCIATED TRANSMEMBRANE PROTEIN-RELATED"/>
    <property type="match status" value="1"/>
</dbReference>
<dbReference type="Proteomes" id="UP000320333">
    <property type="component" value="Unassembled WGS sequence"/>
</dbReference>
<dbReference type="PANTHER" id="PTHR21347:SF0">
    <property type="entry name" value="LIPID SCRAMBLASE CLPTM1L"/>
    <property type="match status" value="1"/>
</dbReference>
<gene>
    <name evidence="8" type="ORF">CcCBS67573_g04558</name>
</gene>
<evidence type="ECO:0000313" key="9">
    <source>
        <dbReference type="Proteomes" id="UP000320333"/>
    </source>
</evidence>
<comment type="caution">
    <text evidence="8">The sequence shown here is derived from an EMBL/GenBank/DDBJ whole genome shotgun (WGS) entry which is preliminary data.</text>
</comment>
<feature type="region of interest" description="Disordered" evidence="6">
    <location>
        <begin position="598"/>
        <end position="682"/>
    </location>
</feature>
<evidence type="ECO:0000256" key="2">
    <source>
        <dbReference type="ARBA" id="ARBA00009310"/>
    </source>
</evidence>
<evidence type="ECO:0000256" key="1">
    <source>
        <dbReference type="ARBA" id="ARBA00004141"/>
    </source>
</evidence>
<dbReference type="STRING" id="246404.A0A507FCW1"/>
<dbReference type="Pfam" id="PF05602">
    <property type="entry name" value="CLPTM1"/>
    <property type="match status" value="1"/>
</dbReference>
<keyword evidence="3 7" id="KW-0812">Transmembrane</keyword>
<feature type="compositionally biased region" description="Basic and acidic residues" evidence="6">
    <location>
        <begin position="619"/>
        <end position="660"/>
    </location>
</feature>